<dbReference type="EMBL" id="CAFBRA010000008">
    <property type="protein sequence ID" value="CAB5072014.1"/>
    <property type="molecule type" value="Genomic_DNA"/>
</dbReference>
<gene>
    <name evidence="1" type="ORF">UFOPK4382_00249</name>
</gene>
<evidence type="ECO:0000313" key="1">
    <source>
        <dbReference type="EMBL" id="CAB5072014.1"/>
    </source>
</evidence>
<reference evidence="1" key="1">
    <citation type="submission" date="2020-05" db="EMBL/GenBank/DDBJ databases">
        <authorList>
            <person name="Chiriac C."/>
            <person name="Salcher M."/>
            <person name="Ghai R."/>
            <person name="Kavagutti S V."/>
        </authorList>
    </citation>
    <scope>NUCLEOTIDE SEQUENCE</scope>
</reference>
<name>A0A6J7UZL6_9ZZZZ</name>
<dbReference type="AlphaFoldDB" id="A0A6J7UZL6"/>
<organism evidence="1">
    <name type="scientific">freshwater metagenome</name>
    <dbReference type="NCBI Taxonomy" id="449393"/>
    <lineage>
        <taxon>unclassified sequences</taxon>
        <taxon>metagenomes</taxon>
        <taxon>ecological metagenomes</taxon>
    </lineage>
</organism>
<sequence>MKPIFGSPGVSAEALSALAVKPNQTAACPRISSITRKISGRLSISAGNSVPTILISWARTKTVGFAASTTETKICRPSERVISSCRCPVGKTLPETAPVGFKKSRSIRAPGVGTPAIKVVPSTAARLPMTGT</sequence>
<accession>A0A6J7UZL6</accession>
<protein>
    <submittedName>
        <fullName evidence="1">Unannotated protein</fullName>
    </submittedName>
</protein>
<proteinExistence type="predicted"/>